<dbReference type="GO" id="GO:0005975">
    <property type="term" value="P:carbohydrate metabolic process"/>
    <property type="evidence" value="ECO:0007669"/>
    <property type="project" value="InterPro"/>
</dbReference>
<dbReference type="EC" id="2.4.1.-" evidence="13"/>
<dbReference type="AlphaFoldDB" id="A0A7J8C8J3"/>
<dbReference type="Gene3D" id="3.90.550.10">
    <property type="entry name" value="Spore Coat Polysaccharide Biosynthesis Protein SpsA, Chain A"/>
    <property type="match status" value="1"/>
</dbReference>
<comment type="similarity">
    <text evidence="4 13">Belongs to the glycosyltransferase 7 family.</text>
</comment>
<dbReference type="PANTHER" id="PTHR19300:SF34">
    <property type="entry name" value="BETA-1,4-GALACTOSYLTRANSFERASE"/>
    <property type="match status" value="1"/>
</dbReference>
<evidence type="ECO:0000256" key="12">
    <source>
        <dbReference type="ARBA" id="ARBA00023211"/>
    </source>
</evidence>
<feature type="transmembrane region" description="Helical" evidence="13">
    <location>
        <begin position="34"/>
        <end position="51"/>
    </location>
</feature>
<dbReference type="GO" id="GO:0008378">
    <property type="term" value="F:galactosyltransferase activity"/>
    <property type="evidence" value="ECO:0007669"/>
    <property type="project" value="TreeGrafter"/>
</dbReference>
<feature type="domain" description="Galactosyltransferase N-terminal" evidence="15">
    <location>
        <begin position="113"/>
        <end position="246"/>
    </location>
</feature>
<keyword evidence="13" id="KW-0333">Golgi apparatus</keyword>
<dbReference type="PRINTS" id="PR02050">
    <property type="entry name" value="B14GALTRFASE"/>
</dbReference>
<keyword evidence="11 13" id="KW-0325">Glycoprotein</keyword>
<evidence type="ECO:0000259" key="15">
    <source>
        <dbReference type="Pfam" id="PF13733"/>
    </source>
</evidence>
<proteinExistence type="inferred from homology"/>
<dbReference type="GO" id="GO:0032580">
    <property type="term" value="C:Golgi cisterna membrane"/>
    <property type="evidence" value="ECO:0007669"/>
    <property type="project" value="UniProtKB-UniRule"/>
</dbReference>
<evidence type="ECO:0000259" key="14">
    <source>
        <dbReference type="Pfam" id="PF02709"/>
    </source>
</evidence>
<feature type="domain" description="Galactosyltransferase C-terminal" evidence="14">
    <location>
        <begin position="251"/>
        <end position="325"/>
    </location>
</feature>
<comment type="subcellular location">
    <subcellularLocation>
        <location evidence="2 13">Golgi apparatus membrane</location>
        <topology evidence="2 13">Single-pass type II membrane protein</topology>
    </subcellularLocation>
</comment>
<evidence type="ECO:0000256" key="11">
    <source>
        <dbReference type="ARBA" id="ARBA00023180"/>
    </source>
</evidence>
<dbReference type="EMBL" id="JACASF010000021">
    <property type="protein sequence ID" value="KAF6407174.1"/>
    <property type="molecule type" value="Genomic_DNA"/>
</dbReference>
<evidence type="ECO:0000256" key="7">
    <source>
        <dbReference type="ARBA" id="ARBA00022692"/>
    </source>
</evidence>
<reference evidence="16 17" key="1">
    <citation type="journal article" date="2020" name="Nature">
        <title>Six reference-quality genomes reveal evolution of bat adaptations.</title>
        <authorList>
            <person name="Jebb D."/>
            <person name="Huang Z."/>
            <person name="Pippel M."/>
            <person name="Hughes G.M."/>
            <person name="Lavrichenko K."/>
            <person name="Devanna P."/>
            <person name="Winkler S."/>
            <person name="Jermiin L.S."/>
            <person name="Skirmuntt E.C."/>
            <person name="Katzourakis A."/>
            <person name="Burkitt-Gray L."/>
            <person name="Ray D.A."/>
            <person name="Sullivan K.A.M."/>
            <person name="Roscito J.G."/>
            <person name="Kirilenko B.M."/>
            <person name="Davalos L.M."/>
            <person name="Corthals A.P."/>
            <person name="Power M.L."/>
            <person name="Jones G."/>
            <person name="Ransome R.D."/>
            <person name="Dechmann D.K.N."/>
            <person name="Locatelli A.G."/>
            <person name="Puechmaille S.J."/>
            <person name="Fedrigo O."/>
            <person name="Jarvis E.D."/>
            <person name="Hiller M."/>
            <person name="Vernes S.C."/>
            <person name="Myers E.W."/>
            <person name="Teeling E.C."/>
        </authorList>
    </citation>
    <scope>NUCLEOTIDE SEQUENCE [LARGE SCALE GENOMIC DNA]</scope>
    <source>
        <strain evidence="16">MMolMol1</strain>
        <tissue evidence="16">Muscle</tissue>
    </source>
</reference>
<name>A0A7J8C8J3_MOLMO</name>
<evidence type="ECO:0000256" key="1">
    <source>
        <dbReference type="ARBA" id="ARBA00001936"/>
    </source>
</evidence>
<dbReference type="InterPro" id="IPR029044">
    <property type="entry name" value="Nucleotide-diphossugar_trans"/>
</dbReference>
<evidence type="ECO:0000256" key="9">
    <source>
        <dbReference type="ARBA" id="ARBA00022989"/>
    </source>
</evidence>
<keyword evidence="10 13" id="KW-0472">Membrane</keyword>
<dbReference type="Pfam" id="PF02709">
    <property type="entry name" value="Glyco_transf_7C"/>
    <property type="match status" value="1"/>
</dbReference>
<keyword evidence="9 13" id="KW-1133">Transmembrane helix</keyword>
<sequence length="388" mass="44641">MRRRGSVAKAHAFCLVELKAELEMKGRMEQQRGLLLLLLGLQLLLMGAFLYKNHHHHDLTSFLRFLIQDKTEVGQELPFVVQGSSPGLPQQDVYSNISQIHHVDISRENLPNCPIISPYLSGPLKVMIPENLTMEQMVEKNPLVKLGGQYQPPDCWTQHHTAVVVPYYGQAKHLQHLLYHLHPFLQRQQLHYAIYVVNQVNNTIFNRGKLRNVGFWEAMQEEDWDCVFFHDVNLLPEDNRNLYICDIFPAHVSVAIDKFNYKLPYRGYLGGVFALRPVHYLRINGFPNTYWGWDREDDDIAARLKLSGMFLSRPHLLFGRYHMLEEGLDPSHKQSPESPGFLGPIQHRWQHDGANSLGYRLLSKELQPLYTNLTVDISVSAPGAPVPS</sequence>
<evidence type="ECO:0000256" key="5">
    <source>
        <dbReference type="ARBA" id="ARBA00022676"/>
    </source>
</evidence>
<evidence type="ECO:0000256" key="4">
    <source>
        <dbReference type="ARBA" id="ARBA00005735"/>
    </source>
</evidence>
<evidence type="ECO:0000256" key="13">
    <source>
        <dbReference type="RuleBase" id="RU368121"/>
    </source>
</evidence>
<dbReference type="InterPro" id="IPR003859">
    <property type="entry name" value="Galactosyl_T"/>
</dbReference>
<keyword evidence="8 13" id="KW-0735">Signal-anchor</keyword>
<dbReference type="GO" id="GO:0000139">
    <property type="term" value="C:Golgi membrane"/>
    <property type="evidence" value="ECO:0007669"/>
    <property type="project" value="UniProtKB-SubCell"/>
</dbReference>
<comment type="cofactor">
    <cofactor evidence="1 13">
        <name>Mn(2+)</name>
        <dbReference type="ChEBI" id="CHEBI:29035"/>
    </cofactor>
</comment>
<dbReference type="InterPro" id="IPR027995">
    <property type="entry name" value="Galactosyl_T_N"/>
</dbReference>
<gene>
    <name evidence="16" type="ORF">HJG59_009872</name>
</gene>
<protein>
    <recommendedName>
        <fullName evidence="13">Beta-1,4-galactosyltransferase</fullName>
        <shortName evidence="13">Beta-1,4-GalTase</shortName>
        <ecNumber evidence="13">2.4.1.-</ecNumber>
    </recommendedName>
</protein>
<evidence type="ECO:0000313" key="17">
    <source>
        <dbReference type="Proteomes" id="UP000550707"/>
    </source>
</evidence>
<dbReference type="GO" id="GO:0046872">
    <property type="term" value="F:metal ion binding"/>
    <property type="evidence" value="ECO:0007669"/>
    <property type="project" value="UniProtKB-UniRule"/>
</dbReference>
<dbReference type="Proteomes" id="UP000550707">
    <property type="component" value="Unassembled WGS sequence"/>
</dbReference>
<dbReference type="SUPFAM" id="SSF53448">
    <property type="entry name" value="Nucleotide-diphospho-sugar transferases"/>
    <property type="match status" value="1"/>
</dbReference>
<comment type="pathway">
    <text evidence="3 13">Protein modification; protein glycosylation.</text>
</comment>
<evidence type="ECO:0000256" key="10">
    <source>
        <dbReference type="ARBA" id="ARBA00023136"/>
    </source>
</evidence>
<comment type="caution">
    <text evidence="16">The sequence shown here is derived from an EMBL/GenBank/DDBJ whole genome shotgun (WGS) entry which is preliminary data.</text>
</comment>
<keyword evidence="17" id="KW-1185">Reference proteome</keyword>
<dbReference type="PANTHER" id="PTHR19300">
    <property type="entry name" value="BETA-1,4-GALACTOSYLTRANSFERASE"/>
    <property type="match status" value="1"/>
</dbReference>
<dbReference type="InterPro" id="IPR027791">
    <property type="entry name" value="Galactosyl_T_C"/>
</dbReference>
<dbReference type="Pfam" id="PF13733">
    <property type="entry name" value="Glyco_transf_7N"/>
    <property type="match status" value="1"/>
</dbReference>
<keyword evidence="6 13" id="KW-0808">Transferase</keyword>
<evidence type="ECO:0000256" key="8">
    <source>
        <dbReference type="ARBA" id="ARBA00022968"/>
    </source>
</evidence>
<evidence type="ECO:0000313" key="16">
    <source>
        <dbReference type="EMBL" id="KAF6407174.1"/>
    </source>
</evidence>
<comment type="function">
    <text evidence="13">Responsible for the synthesis of complex-type N-linked oligosaccharides in many glycoproteins as well as the carbohydrate moieties of glycolipids.</text>
</comment>
<keyword evidence="12 13" id="KW-0464">Manganese</keyword>
<dbReference type="InParanoid" id="A0A7J8C8J3"/>
<evidence type="ECO:0000256" key="6">
    <source>
        <dbReference type="ARBA" id="ARBA00022679"/>
    </source>
</evidence>
<keyword evidence="13" id="KW-0479">Metal-binding</keyword>
<organism evidence="16 17">
    <name type="scientific">Molossus molossus</name>
    <name type="common">Pallas' mastiff bat</name>
    <name type="synonym">Vespertilio molossus</name>
    <dbReference type="NCBI Taxonomy" id="27622"/>
    <lineage>
        <taxon>Eukaryota</taxon>
        <taxon>Metazoa</taxon>
        <taxon>Chordata</taxon>
        <taxon>Craniata</taxon>
        <taxon>Vertebrata</taxon>
        <taxon>Euteleostomi</taxon>
        <taxon>Mammalia</taxon>
        <taxon>Eutheria</taxon>
        <taxon>Laurasiatheria</taxon>
        <taxon>Chiroptera</taxon>
        <taxon>Yangochiroptera</taxon>
        <taxon>Molossidae</taxon>
        <taxon>Molossus</taxon>
    </lineage>
</organism>
<keyword evidence="7 13" id="KW-0812">Transmembrane</keyword>
<keyword evidence="5 13" id="KW-0328">Glycosyltransferase</keyword>
<evidence type="ECO:0000256" key="3">
    <source>
        <dbReference type="ARBA" id="ARBA00004922"/>
    </source>
</evidence>
<evidence type="ECO:0000256" key="2">
    <source>
        <dbReference type="ARBA" id="ARBA00004323"/>
    </source>
</evidence>
<dbReference type="UniPathway" id="UPA00378"/>
<accession>A0A7J8C8J3</accession>